<dbReference type="Proteomes" id="UP000222564">
    <property type="component" value="Unassembled WGS sequence"/>
</dbReference>
<organism evidence="2 3">
    <name type="scientific">Desulforamulus profundi</name>
    <dbReference type="NCBI Taxonomy" id="1383067"/>
    <lineage>
        <taxon>Bacteria</taxon>
        <taxon>Bacillati</taxon>
        <taxon>Bacillota</taxon>
        <taxon>Clostridia</taxon>
        <taxon>Eubacteriales</taxon>
        <taxon>Peptococcaceae</taxon>
        <taxon>Desulforamulus</taxon>
    </lineage>
</organism>
<feature type="transmembrane region" description="Helical" evidence="1">
    <location>
        <begin position="99"/>
        <end position="117"/>
    </location>
</feature>
<reference evidence="2 3" key="1">
    <citation type="submission" date="2013-09" db="EMBL/GenBank/DDBJ databases">
        <title>Biodegradation of hydrocarbons in the deep terrestrial subsurface : characterization of a microbial consortium composed of two Desulfotomaculum species originating from a deep geological formation.</title>
        <authorList>
            <person name="Aullo T."/>
            <person name="Berlendis S."/>
            <person name="Lascourreges J.-F."/>
            <person name="Dessort D."/>
            <person name="Saint-Laurent S."/>
            <person name="Schraauwers B."/>
            <person name="Mas J."/>
            <person name="Magot M."/>
            <person name="Ranchou-Peyruse A."/>
        </authorList>
    </citation>
    <scope>NUCLEOTIDE SEQUENCE [LARGE SCALE GENOMIC DNA]</scope>
    <source>
        <strain evidence="2 3">Bs107</strain>
    </source>
</reference>
<keyword evidence="1" id="KW-1133">Transmembrane helix</keyword>
<dbReference type="EMBL" id="AWQQ01000105">
    <property type="protein sequence ID" value="PHJ37241.1"/>
    <property type="molecule type" value="Genomic_DNA"/>
</dbReference>
<evidence type="ECO:0000313" key="2">
    <source>
        <dbReference type="EMBL" id="PHJ37241.1"/>
    </source>
</evidence>
<gene>
    <name evidence="2" type="ORF">P378_17780</name>
</gene>
<protein>
    <submittedName>
        <fullName evidence="2">Uncharacterized protein</fullName>
    </submittedName>
</protein>
<evidence type="ECO:0000313" key="3">
    <source>
        <dbReference type="Proteomes" id="UP000222564"/>
    </source>
</evidence>
<dbReference type="RefSeq" id="WP_099083943.1">
    <property type="nucleotide sequence ID" value="NZ_AWQQ01000105.1"/>
</dbReference>
<keyword evidence="1" id="KW-0472">Membrane</keyword>
<name>A0A2C6L1R3_9FIRM</name>
<comment type="caution">
    <text evidence="2">The sequence shown here is derived from an EMBL/GenBank/DDBJ whole genome shotgun (WGS) entry which is preliminary data.</text>
</comment>
<proteinExistence type="predicted"/>
<dbReference type="AlphaFoldDB" id="A0A2C6L1R3"/>
<accession>A0A2C6L1R3</accession>
<sequence length="142" mass="16197">MKTFSGLIKYFKDPHGRKIQKLKERYQELDELSDVAVKIGDASAYRSLQSEMREVFFDYLTAVVVDSIYHLVPHVLIIWLISMVVPVISIPIINRQVSIFVAYLMAYLAYYVGKAIIKSIKSKLGHKLGLLGFTVSENKITN</sequence>
<feature type="transmembrane region" description="Helical" evidence="1">
    <location>
        <begin position="75"/>
        <end position="93"/>
    </location>
</feature>
<evidence type="ECO:0000256" key="1">
    <source>
        <dbReference type="SAM" id="Phobius"/>
    </source>
</evidence>
<dbReference type="OrthoDB" id="1807841at2"/>
<keyword evidence="3" id="KW-1185">Reference proteome</keyword>
<keyword evidence="1" id="KW-0812">Transmembrane</keyword>